<gene>
    <name evidence="5" type="primary">resA_7</name>
    <name evidence="5" type="ORF">BFLFYP10_04758</name>
</gene>
<keyword evidence="2" id="KW-0175">Coiled coil</keyword>
<dbReference type="GO" id="GO:0016491">
    <property type="term" value="F:oxidoreductase activity"/>
    <property type="evidence" value="ECO:0007669"/>
    <property type="project" value="InterPro"/>
</dbReference>
<dbReference type="InterPro" id="IPR000866">
    <property type="entry name" value="AhpC/TSA"/>
</dbReference>
<dbReference type="PANTHER" id="PTHR42852:SF13">
    <property type="entry name" value="PROTEIN DIPZ"/>
    <property type="match status" value="1"/>
</dbReference>
<dbReference type="InterPro" id="IPR013766">
    <property type="entry name" value="Thioredoxin_domain"/>
</dbReference>
<feature type="coiled-coil region" evidence="2">
    <location>
        <begin position="288"/>
        <end position="336"/>
    </location>
</feature>
<organism evidence="5">
    <name type="scientific">Bacteroides faecis</name>
    <dbReference type="NCBI Taxonomy" id="674529"/>
    <lineage>
        <taxon>Bacteria</taxon>
        <taxon>Pseudomonadati</taxon>
        <taxon>Bacteroidota</taxon>
        <taxon>Bacteroidia</taxon>
        <taxon>Bacteroidales</taxon>
        <taxon>Bacteroidaceae</taxon>
        <taxon>Bacteroides</taxon>
    </lineage>
</organism>
<reference evidence="5" key="1">
    <citation type="submission" date="2019-11" db="EMBL/GenBank/DDBJ databases">
        <authorList>
            <person name="Feng L."/>
        </authorList>
    </citation>
    <scope>NUCLEOTIDE SEQUENCE</scope>
    <source>
        <strain evidence="5">BfaecisLFYP10</strain>
    </source>
</reference>
<feature type="signal peptide" evidence="3">
    <location>
        <begin position="1"/>
        <end position="19"/>
    </location>
</feature>
<proteinExistence type="predicted"/>
<dbReference type="EMBL" id="CACRSZ010000099">
    <property type="protein sequence ID" value="VYT54477.1"/>
    <property type="molecule type" value="Genomic_DNA"/>
</dbReference>
<dbReference type="PANTHER" id="PTHR42852">
    <property type="entry name" value="THIOL:DISULFIDE INTERCHANGE PROTEIN DSBE"/>
    <property type="match status" value="1"/>
</dbReference>
<evidence type="ECO:0000256" key="2">
    <source>
        <dbReference type="SAM" id="Coils"/>
    </source>
</evidence>
<dbReference type="InterPro" id="IPR036249">
    <property type="entry name" value="Thioredoxin-like_sf"/>
</dbReference>
<keyword evidence="3" id="KW-0732">Signal</keyword>
<protein>
    <submittedName>
        <fullName evidence="5">Thiol-disulfide oxidoreductase ResA</fullName>
    </submittedName>
</protein>
<evidence type="ECO:0000313" key="5">
    <source>
        <dbReference type="EMBL" id="VYT54477.1"/>
    </source>
</evidence>
<keyword evidence="1" id="KW-0676">Redox-active center</keyword>
<dbReference type="SUPFAM" id="SSF52833">
    <property type="entry name" value="Thioredoxin-like"/>
    <property type="match status" value="1"/>
</dbReference>
<dbReference type="GO" id="GO:0016209">
    <property type="term" value="F:antioxidant activity"/>
    <property type="evidence" value="ECO:0007669"/>
    <property type="project" value="InterPro"/>
</dbReference>
<dbReference type="Gene3D" id="3.40.30.10">
    <property type="entry name" value="Glutaredoxin"/>
    <property type="match status" value="1"/>
</dbReference>
<dbReference type="PROSITE" id="PS00194">
    <property type="entry name" value="THIOREDOXIN_1"/>
    <property type="match status" value="1"/>
</dbReference>
<dbReference type="RefSeq" id="WP_156730633.1">
    <property type="nucleotide sequence ID" value="NZ_CACRSZ010000099.1"/>
</dbReference>
<dbReference type="InterPro" id="IPR050553">
    <property type="entry name" value="Thioredoxin_ResA/DsbE_sf"/>
</dbReference>
<dbReference type="Pfam" id="PF00578">
    <property type="entry name" value="AhpC-TSA"/>
    <property type="match status" value="1"/>
</dbReference>
<feature type="domain" description="Thioredoxin" evidence="4">
    <location>
        <begin position="396"/>
        <end position="535"/>
    </location>
</feature>
<feature type="chain" id="PRO_5026792761" evidence="3">
    <location>
        <begin position="20"/>
        <end position="535"/>
    </location>
</feature>
<dbReference type="AlphaFoldDB" id="A0A6N2XKX0"/>
<dbReference type="InterPro" id="IPR017937">
    <property type="entry name" value="Thioredoxin_CS"/>
</dbReference>
<evidence type="ECO:0000256" key="3">
    <source>
        <dbReference type="SAM" id="SignalP"/>
    </source>
</evidence>
<dbReference type="PROSITE" id="PS51352">
    <property type="entry name" value="THIOREDOXIN_2"/>
    <property type="match status" value="1"/>
</dbReference>
<sequence length="535" mass="61534">MKSILLTVGLAFIGMYATAQTRVIDYPVMGQRTTDALEFYQAEVSDTAVILRGDMYSRPNYWVRIASSSVLKGKETGKVYRLIRATGIKLDHEEYMPESWNRSFSLQFEPVDKRDRMVDYDEMIPEGNGFRVNDICLENKQINKKIHCRIEGTVANCPAYSRLMLMPEGTDPRVQGWISIPVRDGKFSYDLYTDREEPYELYAWSDNLQGAWYPTSFFSENGKIEIILHSSQAPEVYSDAPLTKELLRFKQETDKLFFDSLREEREKLEKENKILTPAALALQAEVEKAQNEEERKEIFQKMRQLDDDGKAYTEDYKVLEKKSQEVNGKYKNYEKEYIRSNPTIVGLYLLKQQIRRMHDTEEASDIMHIYKTGYAGKFADNPMTDYMKLWIASREIKLGGKYIDFTAPDAEGLPHTLSKEIEGKVALIDLWASWCGPCRRSSISMIPVYEAYKDKGFTVVGVARERQADDMKKAVAKDKYPWLNLIELNDAGKIWEKYGIGNAGGGTFLVDKEGKILLIQPTAEEVKACLDKLLQ</sequence>
<dbReference type="CDD" id="cd02966">
    <property type="entry name" value="TlpA_like_family"/>
    <property type="match status" value="1"/>
</dbReference>
<evidence type="ECO:0000256" key="1">
    <source>
        <dbReference type="ARBA" id="ARBA00023284"/>
    </source>
</evidence>
<evidence type="ECO:0000259" key="4">
    <source>
        <dbReference type="PROSITE" id="PS51352"/>
    </source>
</evidence>
<accession>A0A6N2XKX0</accession>
<name>A0A6N2XKX0_9BACE</name>